<dbReference type="InterPro" id="IPR022657">
    <property type="entry name" value="De-COase2_CS"/>
</dbReference>
<protein>
    <submittedName>
        <fullName evidence="5">Diaminopimelate decarboxylase</fullName>
    </submittedName>
</protein>
<dbReference type="STRING" id="28094.SAMN06295900_102402"/>
<dbReference type="InterPro" id="IPR022644">
    <property type="entry name" value="De-COase2_N"/>
</dbReference>
<proteinExistence type="predicted"/>
<dbReference type="InterPro" id="IPR009006">
    <property type="entry name" value="Ala_racemase/Decarboxylase_C"/>
</dbReference>
<organism evidence="5 6">
    <name type="scientific">Trinickia caryophylli</name>
    <name type="common">Paraburkholderia caryophylli</name>
    <dbReference type="NCBI Taxonomy" id="28094"/>
    <lineage>
        <taxon>Bacteria</taxon>
        <taxon>Pseudomonadati</taxon>
        <taxon>Pseudomonadota</taxon>
        <taxon>Betaproteobacteria</taxon>
        <taxon>Burkholderiales</taxon>
        <taxon>Burkholderiaceae</taxon>
        <taxon>Trinickia</taxon>
    </lineage>
</organism>
<dbReference type="Gene3D" id="2.40.37.10">
    <property type="entry name" value="Lyase, Ornithine Decarboxylase, Chain A, domain 1"/>
    <property type="match status" value="1"/>
</dbReference>
<dbReference type="SUPFAM" id="SSF50621">
    <property type="entry name" value="Alanine racemase C-terminal domain-like"/>
    <property type="match status" value="1"/>
</dbReference>
<dbReference type="AlphaFoldDB" id="A0A1X7D511"/>
<gene>
    <name evidence="5" type="ORF">SAMN06295900_102402</name>
</gene>
<dbReference type="GeneID" id="95552278"/>
<dbReference type="PROSITE" id="PS00879">
    <property type="entry name" value="ODR_DC_2_2"/>
    <property type="match status" value="1"/>
</dbReference>
<keyword evidence="2 3" id="KW-0663">Pyridoxal phosphate</keyword>
<dbReference type="GO" id="GO:0008836">
    <property type="term" value="F:diaminopimelate decarboxylase activity"/>
    <property type="evidence" value="ECO:0007669"/>
    <property type="project" value="TreeGrafter"/>
</dbReference>
<dbReference type="PANTHER" id="PTHR43727">
    <property type="entry name" value="DIAMINOPIMELATE DECARBOXYLASE"/>
    <property type="match status" value="1"/>
</dbReference>
<evidence type="ECO:0000256" key="3">
    <source>
        <dbReference type="PIRSR" id="PIRSR600183-50"/>
    </source>
</evidence>
<evidence type="ECO:0000256" key="1">
    <source>
        <dbReference type="ARBA" id="ARBA00001933"/>
    </source>
</evidence>
<dbReference type="OrthoDB" id="9802147at2"/>
<evidence type="ECO:0000259" key="4">
    <source>
        <dbReference type="Pfam" id="PF02784"/>
    </source>
</evidence>
<dbReference type="Proteomes" id="UP000192911">
    <property type="component" value="Unassembled WGS sequence"/>
</dbReference>
<feature type="modified residue" description="N6-(pyridoxal phosphate)lysine" evidence="3">
    <location>
        <position position="86"/>
    </location>
</feature>
<dbReference type="InterPro" id="IPR029066">
    <property type="entry name" value="PLP-binding_barrel"/>
</dbReference>
<dbReference type="RefSeq" id="WP_085225188.1">
    <property type="nucleotide sequence ID" value="NZ_BSQD01000002.1"/>
</dbReference>
<evidence type="ECO:0000313" key="6">
    <source>
        <dbReference type="Proteomes" id="UP000192911"/>
    </source>
</evidence>
<accession>A0A1X7D511</accession>
<sequence>MQASPSHSTAEICNFHVSEPPVLRPILGAALARLVRSAPQALFELTQAYGSPLNVVVPDVLVRNVEALRAVLHRHGVAFQIFYGAKVNKSPALVSAAVQAGIGIDVSSVYEMRDALRAGVAPARLCATGPAKTRVFHMAAIANDALISVDSPEELKDIEAVIGEIEPDRPARVLLRYRPEASGSSRFGMSAEALLACMRRVARRDGMFSFEGFHFHLGGYRYETRAAAVRELVSFVEAARAMGLAPKTIDIGGGLPAQYVEPARYDAFVGAQGAGDYRNGQVPASFYPYGGAIGACDWLDGFLAAPCARGLSIAGYLKEQELALAIEPGRSLADQTAVSIFRVTRVKSLAPGEAVIFAEGSSFSACETWFSSEFLVDPILISTRTDGIHGEPHDRARDDVPVHAWIAGHSCLDEDVLTNRLIRFERRPEAGDLLVYANTAGYQMDLLENEFHRHPMPRRIAVSFDAAGRMGISPDVSHGESE</sequence>
<evidence type="ECO:0000313" key="5">
    <source>
        <dbReference type="EMBL" id="SMF09032.1"/>
    </source>
</evidence>
<dbReference type="PRINTS" id="PR01179">
    <property type="entry name" value="ODADCRBXLASE"/>
</dbReference>
<dbReference type="Pfam" id="PF02784">
    <property type="entry name" value="Orn_Arg_deC_N"/>
    <property type="match status" value="1"/>
</dbReference>
<comment type="cofactor">
    <cofactor evidence="1 3">
        <name>pyridoxal 5'-phosphate</name>
        <dbReference type="ChEBI" id="CHEBI:597326"/>
    </cofactor>
</comment>
<name>A0A1X7D511_TRICW</name>
<dbReference type="EMBL" id="FXAH01000002">
    <property type="protein sequence ID" value="SMF09032.1"/>
    <property type="molecule type" value="Genomic_DNA"/>
</dbReference>
<dbReference type="CDD" id="cd06842">
    <property type="entry name" value="PLPDE_III_Y4yA_like"/>
    <property type="match status" value="1"/>
</dbReference>
<reference evidence="6" key="1">
    <citation type="submission" date="2017-04" db="EMBL/GenBank/DDBJ databases">
        <authorList>
            <person name="Varghese N."/>
            <person name="Submissions S."/>
        </authorList>
    </citation>
    <scope>NUCLEOTIDE SEQUENCE [LARGE SCALE GENOMIC DNA]</scope>
    <source>
        <strain evidence="6">Ballard 720</strain>
    </source>
</reference>
<evidence type="ECO:0000256" key="2">
    <source>
        <dbReference type="ARBA" id="ARBA00022898"/>
    </source>
</evidence>
<dbReference type="InterPro" id="IPR000183">
    <property type="entry name" value="Orn/DAP/Arg_de-COase"/>
</dbReference>
<dbReference type="Gene3D" id="3.20.20.10">
    <property type="entry name" value="Alanine racemase"/>
    <property type="match status" value="1"/>
</dbReference>
<dbReference type="InterPro" id="IPR042152">
    <property type="entry name" value="Y4yA-like"/>
</dbReference>
<keyword evidence="6" id="KW-1185">Reference proteome</keyword>
<feature type="domain" description="Orn/DAP/Arg decarboxylase 2 N-terminal" evidence="4">
    <location>
        <begin position="76"/>
        <end position="261"/>
    </location>
</feature>
<dbReference type="GO" id="GO:0009089">
    <property type="term" value="P:lysine biosynthetic process via diaminopimelate"/>
    <property type="evidence" value="ECO:0007669"/>
    <property type="project" value="TreeGrafter"/>
</dbReference>
<dbReference type="SUPFAM" id="SSF51419">
    <property type="entry name" value="PLP-binding barrel"/>
    <property type="match status" value="1"/>
</dbReference>
<feature type="active site" description="Proton donor" evidence="3">
    <location>
        <position position="411"/>
    </location>
</feature>
<dbReference type="PANTHER" id="PTHR43727:SF2">
    <property type="entry name" value="GROUP IV DECARBOXYLASE"/>
    <property type="match status" value="1"/>
</dbReference>